<organism evidence="2 3">
    <name type="scientific">Cellulosilyticum lentocellum (strain ATCC 49066 / DSM 5427 / NCIMB 11756 / RHM5)</name>
    <name type="common">Clostridium lentocellum</name>
    <dbReference type="NCBI Taxonomy" id="642492"/>
    <lineage>
        <taxon>Bacteria</taxon>
        <taxon>Bacillati</taxon>
        <taxon>Bacillota</taxon>
        <taxon>Clostridia</taxon>
        <taxon>Lachnospirales</taxon>
        <taxon>Cellulosilyticaceae</taxon>
        <taxon>Cellulosilyticum</taxon>
    </lineage>
</organism>
<dbReference type="HOGENOM" id="CLU_105892_0_0_9"/>
<keyword evidence="1" id="KW-1133">Transmembrane helix</keyword>
<feature type="transmembrane region" description="Helical" evidence="1">
    <location>
        <begin position="192"/>
        <end position="215"/>
    </location>
</feature>
<dbReference type="Proteomes" id="UP000008467">
    <property type="component" value="Chromosome"/>
</dbReference>
<dbReference type="eggNOG" id="ENOG5031BMY">
    <property type="taxonomic scope" value="Bacteria"/>
</dbReference>
<evidence type="ECO:0000313" key="2">
    <source>
        <dbReference type="EMBL" id="ADZ82983.1"/>
    </source>
</evidence>
<evidence type="ECO:0000256" key="1">
    <source>
        <dbReference type="SAM" id="Phobius"/>
    </source>
</evidence>
<dbReference type="KEGG" id="cle:Clole_1256"/>
<reference evidence="2 3" key="1">
    <citation type="journal article" date="2011" name="J. Bacteriol.">
        <title>Complete genome sequence of the cellulose-degrading bacterium Cellulosilyticum lentocellum.</title>
        <authorList>
            <consortium name="US DOE Joint Genome Institute"/>
            <person name="Miller D.A."/>
            <person name="Suen G."/>
            <person name="Bruce D."/>
            <person name="Copeland A."/>
            <person name="Cheng J.F."/>
            <person name="Detter C."/>
            <person name="Goodwin L.A."/>
            <person name="Han C.S."/>
            <person name="Hauser L.J."/>
            <person name="Land M.L."/>
            <person name="Lapidus A."/>
            <person name="Lucas S."/>
            <person name="Meincke L."/>
            <person name="Pitluck S."/>
            <person name="Tapia R."/>
            <person name="Teshima H."/>
            <person name="Woyke T."/>
            <person name="Fox B.G."/>
            <person name="Angert E.R."/>
            <person name="Currie C.R."/>
        </authorList>
    </citation>
    <scope>NUCLEOTIDE SEQUENCE [LARGE SCALE GENOMIC DNA]</scope>
    <source>
        <strain evidence="3">ATCC 49066 / DSM 5427 / NCIMB 11756 / RHM5</strain>
    </source>
</reference>
<accession>F2JGM8</accession>
<dbReference type="STRING" id="642492.Clole_1256"/>
<gene>
    <name evidence="2" type="ordered locus">Clole_1256</name>
</gene>
<feature type="transmembrane region" description="Helical" evidence="1">
    <location>
        <begin position="168"/>
        <end position="186"/>
    </location>
</feature>
<dbReference type="NCBIfam" id="NF038403">
    <property type="entry name" value="perm_prefix_1"/>
    <property type="match status" value="1"/>
</dbReference>
<keyword evidence="1" id="KW-0472">Membrane</keyword>
<feature type="transmembrane region" description="Helical" evidence="1">
    <location>
        <begin position="87"/>
        <end position="106"/>
    </location>
</feature>
<proteinExistence type="predicted"/>
<name>F2JGM8_CELLD</name>
<protein>
    <submittedName>
        <fullName evidence="2">Uncharacterized protein</fullName>
    </submittedName>
</protein>
<dbReference type="RefSeq" id="WP_013656282.1">
    <property type="nucleotide sequence ID" value="NC_015275.1"/>
</dbReference>
<dbReference type="AlphaFoldDB" id="F2JGM8"/>
<keyword evidence="3" id="KW-1185">Reference proteome</keyword>
<dbReference type="EMBL" id="CP002582">
    <property type="protein sequence ID" value="ADZ82983.1"/>
    <property type="molecule type" value="Genomic_DNA"/>
</dbReference>
<keyword evidence="1" id="KW-0812">Transmembrane</keyword>
<evidence type="ECO:0000313" key="3">
    <source>
        <dbReference type="Proteomes" id="UP000008467"/>
    </source>
</evidence>
<sequence length="221" mass="25305">MVNKIRVTVEKLFEEAPATHRTLDLKEELIGNLTAKYMDLVASGKTEEEAYNIAITSIGDLNELLRSLEPANPLNYKEQEAQRKKTALVVSGSIGLYIIAIISGIICEEIPWLRRTDIPALIFLGIAGFATCLLVYHFVSKPKYEKSDTTIVEEFKEWKQGNDQKRQIYRSISSIMWSCIVLLYLVISFRFGIWYCSWIIFIMGVVAEQIIKLIFEIKGMR</sequence>
<dbReference type="InterPro" id="IPR047928">
    <property type="entry name" value="Perm_prefix_1"/>
</dbReference>
<feature type="transmembrane region" description="Helical" evidence="1">
    <location>
        <begin position="118"/>
        <end position="139"/>
    </location>
</feature>